<dbReference type="Gene3D" id="3.30.1950.10">
    <property type="entry name" value="wza like domain"/>
    <property type="match status" value="1"/>
</dbReference>
<dbReference type="PANTHER" id="PTHR33619">
    <property type="entry name" value="POLYSACCHARIDE EXPORT PROTEIN GFCE-RELATED"/>
    <property type="match status" value="1"/>
</dbReference>
<dbReference type="InterPro" id="IPR019554">
    <property type="entry name" value="Soluble_ligand-bd"/>
</dbReference>
<feature type="domain" description="Soluble ligand binding" evidence="3">
    <location>
        <begin position="365"/>
        <end position="411"/>
    </location>
</feature>
<evidence type="ECO:0000256" key="1">
    <source>
        <dbReference type="ARBA" id="ARBA00022729"/>
    </source>
</evidence>
<reference evidence="4" key="1">
    <citation type="submission" date="2018-06" db="EMBL/GenBank/DDBJ databases">
        <authorList>
            <person name="Zhirakovskaya E."/>
        </authorList>
    </citation>
    <scope>NUCLEOTIDE SEQUENCE</scope>
</reference>
<dbReference type="EMBL" id="UOGK01000440">
    <property type="protein sequence ID" value="VAX40765.1"/>
    <property type="molecule type" value="Genomic_DNA"/>
</dbReference>
<dbReference type="PANTHER" id="PTHR33619:SF3">
    <property type="entry name" value="POLYSACCHARIDE EXPORT PROTEIN GFCE-RELATED"/>
    <property type="match status" value="1"/>
</dbReference>
<feature type="domain" description="Polysaccharide export protein N-terminal" evidence="2">
    <location>
        <begin position="88"/>
        <end position="166"/>
    </location>
</feature>
<sequence>MGPTAANPTNRALTRPSLRSLALSAAAGLGCLLTGCSTDLDHYLDPSEVGRYEATATSVPILDRIAAIEGPADQYIEHDSIRIDDLRPEASEYRVAAGDSLEVRIWDIIQPGMVEIYPLIVDTRGIITIPQLGEISVIGQTAEQTRETIANVTASLVNNPLVQVTVAQSRKQTFTILGGVAGPGTYFIPSADYRLLEGITAAGGIAETIPYLYVIRQIPLEAQPTNTGATGATGNSQNDTQDGEQFLDLLDDLTGEGGGGSPGVMASNSWQPEQPAIDLVEGNAPVEMHTAAPQNTSAWIFVNGEWVRAARADTGLGENLQPDAIVTQRIIKVPTKPLLAGDARYNIVLRASDIIRVPPNEQGFVYIGGEVTRPGSYNLPATGPYTLRRALISAGDLAPTGIPERCDLTRMVGENRQATIMLNYRAIVEGTQPDVVLKPNDIITVGTTFWAYPLAVFRNGFRATYGFGFLMDRNFGNDVFGAPPTNYNR</sequence>
<gene>
    <name evidence="4" type="ORF">MNBD_PLANCTO03-890</name>
</gene>
<name>A0A3B1E4D4_9ZZZZ</name>
<evidence type="ECO:0000259" key="2">
    <source>
        <dbReference type="Pfam" id="PF02563"/>
    </source>
</evidence>
<dbReference type="InterPro" id="IPR003715">
    <property type="entry name" value="Poly_export_N"/>
</dbReference>
<dbReference type="Pfam" id="PF02563">
    <property type="entry name" value="Poly_export"/>
    <property type="match status" value="1"/>
</dbReference>
<keyword evidence="1" id="KW-0732">Signal</keyword>
<evidence type="ECO:0000259" key="3">
    <source>
        <dbReference type="Pfam" id="PF10531"/>
    </source>
</evidence>
<accession>A0A3B1E4D4</accession>
<proteinExistence type="predicted"/>
<organism evidence="4">
    <name type="scientific">hydrothermal vent metagenome</name>
    <dbReference type="NCBI Taxonomy" id="652676"/>
    <lineage>
        <taxon>unclassified sequences</taxon>
        <taxon>metagenomes</taxon>
        <taxon>ecological metagenomes</taxon>
    </lineage>
</organism>
<dbReference type="AlphaFoldDB" id="A0A3B1E4D4"/>
<dbReference type="InterPro" id="IPR049712">
    <property type="entry name" value="Poly_export"/>
</dbReference>
<dbReference type="Gene3D" id="3.10.560.10">
    <property type="entry name" value="Outer membrane lipoprotein wza domain like"/>
    <property type="match status" value="2"/>
</dbReference>
<evidence type="ECO:0000313" key="4">
    <source>
        <dbReference type="EMBL" id="VAX40765.1"/>
    </source>
</evidence>
<feature type="domain" description="Soluble ligand binding" evidence="3">
    <location>
        <begin position="174"/>
        <end position="211"/>
    </location>
</feature>
<dbReference type="Pfam" id="PF10531">
    <property type="entry name" value="SLBB"/>
    <property type="match status" value="2"/>
</dbReference>
<dbReference type="GO" id="GO:0015159">
    <property type="term" value="F:polysaccharide transmembrane transporter activity"/>
    <property type="evidence" value="ECO:0007669"/>
    <property type="project" value="InterPro"/>
</dbReference>
<evidence type="ECO:0008006" key="5">
    <source>
        <dbReference type="Google" id="ProtNLM"/>
    </source>
</evidence>
<protein>
    <recommendedName>
        <fullName evidence="5">Soluble ligand binding domain-containing protein</fullName>
    </recommendedName>
</protein>